<dbReference type="GO" id="GO:0006508">
    <property type="term" value="P:proteolysis"/>
    <property type="evidence" value="ECO:0007669"/>
    <property type="project" value="InterPro"/>
</dbReference>
<evidence type="ECO:0000259" key="3">
    <source>
        <dbReference type="Pfam" id="PF00326"/>
    </source>
</evidence>
<dbReference type="Proteomes" id="UP000683507">
    <property type="component" value="Chromosome"/>
</dbReference>
<dbReference type="PANTHER" id="PTHR42776">
    <property type="entry name" value="SERINE PEPTIDASE S9 FAMILY MEMBER"/>
    <property type="match status" value="1"/>
</dbReference>
<dbReference type="EMBL" id="OU015584">
    <property type="protein sequence ID" value="CAG5083032.1"/>
    <property type="molecule type" value="Genomic_DNA"/>
</dbReference>
<dbReference type="SUPFAM" id="SSF53474">
    <property type="entry name" value="alpha/beta-Hydrolases"/>
    <property type="match status" value="1"/>
</dbReference>
<keyword evidence="5" id="KW-1185">Reference proteome</keyword>
<feature type="domain" description="Peptidase S9 prolyl oligopeptidase catalytic" evidence="3">
    <location>
        <begin position="436"/>
        <end position="642"/>
    </location>
</feature>
<keyword evidence="1" id="KW-0378">Hydrolase</keyword>
<name>A0A916NCF8_9FLAO</name>
<dbReference type="RefSeq" id="WP_258542282.1">
    <property type="nucleotide sequence ID" value="NZ_OU015584.1"/>
</dbReference>
<evidence type="ECO:0000256" key="2">
    <source>
        <dbReference type="SAM" id="SignalP"/>
    </source>
</evidence>
<organism evidence="4 5">
    <name type="scientific">Parvicella tangerina</name>
    <dbReference type="NCBI Taxonomy" id="2829795"/>
    <lineage>
        <taxon>Bacteria</taxon>
        <taxon>Pseudomonadati</taxon>
        <taxon>Bacteroidota</taxon>
        <taxon>Flavobacteriia</taxon>
        <taxon>Flavobacteriales</taxon>
        <taxon>Parvicellaceae</taxon>
        <taxon>Parvicella</taxon>
    </lineage>
</organism>
<evidence type="ECO:0000313" key="4">
    <source>
        <dbReference type="EMBL" id="CAG5083032.1"/>
    </source>
</evidence>
<dbReference type="InterPro" id="IPR001375">
    <property type="entry name" value="Peptidase_S9_cat"/>
</dbReference>
<dbReference type="GO" id="GO:0004252">
    <property type="term" value="F:serine-type endopeptidase activity"/>
    <property type="evidence" value="ECO:0007669"/>
    <property type="project" value="TreeGrafter"/>
</dbReference>
<gene>
    <name evidence="4" type="ORF">CRYO30217_02072</name>
</gene>
<dbReference type="InterPro" id="IPR029058">
    <property type="entry name" value="AB_hydrolase_fold"/>
</dbReference>
<dbReference type="SUPFAM" id="SSF82171">
    <property type="entry name" value="DPP6 N-terminal domain-like"/>
    <property type="match status" value="1"/>
</dbReference>
<proteinExistence type="predicted"/>
<dbReference type="Gene3D" id="3.40.50.1820">
    <property type="entry name" value="alpha/beta hydrolase"/>
    <property type="match status" value="1"/>
</dbReference>
<dbReference type="AlphaFoldDB" id="A0A916NCF8"/>
<sequence length="665" mass="76071">MKLNLLYPFLFCAFLLKSCGVNAQLENDSNLIPRNVIFDLKDRKELVKLLPNGSTIFYVKGAYQPIPDNRIFFRNKADMQKELSITFTGAVGDYKILNNSQILVKLLSPQGQSVELYSFKDSSSNIIFKDLYRNIRWLAFSENNQSAAFVAMPFNANPILFTYNFGTNKMDTLSNVAQGHYPLFFDDSLNVVAGERIDQETGDKILAYYKNGEWNELVSYKWSAERFLRPGLKSIVGVSSDGQEIYYTDNSNTDRTVLKSFDIVSEESKLLITEQKSDLMINTFILNSASGKPIAMANHYANRSWNVIDSKYEKDFEILEQKFSDFQVLDISPDSRYWIIEEMTGGANVSYIYDQELKTHKRLFTDHDVLEKCPLINRFYNTIESYDGLELPIQYYLSEKFDENKDGIPDQKMPAIVYVHGGPWQGWMEDFWLITRHLQLLADRGYLVVYAQFRGSLTYGKEFLDAGNNQWGDGMVKDKVTIANWLVEEKNISKDKIGIFGWSYGGYAALAGAAFSPETYACAISLYGPTYLDAPQAENAFGYSPNSLQRIADVTTDKGMELAYKHSPLYAVDKINIPILMSTGAKDDRVPQMQMDKMAEALYKNDKEVTYFVYPEEGHDYVTKEAWTTFWSITEQFLSTHLGGMAEPKNNEDYSILDMKYQSEN</sequence>
<dbReference type="KEGG" id="ptan:CRYO30217_02072"/>
<accession>A0A916NCF8</accession>
<evidence type="ECO:0000256" key="1">
    <source>
        <dbReference type="ARBA" id="ARBA00022801"/>
    </source>
</evidence>
<protein>
    <recommendedName>
        <fullName evidence="3">Peptidase S9 prolyl oligopeptidase catalytic domain-containing protein</fullName>
    </recommendedName>
</protein>
<reference evidence="4" key="1">
    <citation type="submission" date="2021-04" db="EMBL/GenBank/DDBJ databases">
        <authorList>
            <person name="Rodrigo-Torres L."/>
            <person name="Arahal R. D."/>
            <person name="Lucena T."/>
        </authorList>
    </citation>
    <scope>NUCLEOTIDE SEQUENCE</scope>
    <source>
        <strain evidence="4">AS29M-1</strain>
    </source>
</reference>
<feature type="chain" id="PRO_5037010571" description="Peptidase S9 prolyl oligopeptidase catalytic domain-containing protein" evidence="2">
    <location>
        <begin position="24"/>
        <end position="665"/>
    </location>
</feature>
<keyword evidence="2" id="KW-0732">Signal</keyword>
<dbReference type="Pfam" id="PF00326">
    <property type="entry name" value="Peptidase_S9"/>
    <property type="match status" value="1"/>
</dbReference>
<feature type="signal peptide" evidence="2">
    <location>
        <begin position="1"/>
        <end position="23"/>
    </location>
</feature>
<evidence type="ECO:0000313" key="5">
    <source>
        <dbReference type="Proteomes" id="UP000683507"/>
    </source>
</evidence>
<dbReference type="PANTHER" id="PTHR42776:SF27">
    <property type="entry name" value="DIPEPTIDYL PEPTIDASE FAMILY MEMBER 6"/>
    <property type="match status" value="1"/>
</dbReference>